<dbReference type="RefSeq" id="XP_022471540.1">
    <property type="nucleotide sequence ID" value="XM_022621933.1"/>
</dbReference>
<accession>A0A1G4AZ10</accession>
<dbReference type="SMART" id="SM00355">
    <property type="entry name" value="ZnF_C2H2"/>
    <property type="match status" value="2"/>
</dbReference>
<feature type="region of interest" description="Disordered" evidence="2">
    <location>
        <begin position="283"/>
        <end position="328"/>
    </location>
</feature>
<protein>
    <recommendedName>
        <fullName evidence="3">C2H2-type domain-containing protein</fullName>
    </recommendedName>
</protein>
<keyword evidence="5" id="KW-1185">Reference proteome</keyword>
<comment type="caution">
    <text evidence="4">The sequence shown here is derived from an EMBL/GenBank/DDBJ whole genome shotgun (WGS) entry which is preliminary data.</text>
</comment>
<evidence type="ECO:0000313" key="4">
    <source>
        <dbReference type="EMBL" id="OHE94377.1"/>
    </source>
</evidence>
<dbReference type="PROSITE" id="PS50157">
    <property type="entry name" value="ZINC_FINGER_C2H2_2"/>
    <property type="match status" value="1"/>
</dbReference>
<evidence type="ECO:0000256" key="2">
    <source>
        <dbReference type="SAM" id="MobiDB-lite"/>
    </source>
</evidence>
<organism evidence="4 5">
    <name type="scientific">Colletotrichum orchidophilum</name>
    <dbReference type="NCBI Taxonomy" id="1209926"/>
    <lineage>
        <taxon>Eukaryota</taxon>
        <taxon>Fungi</taxon>
        <taxon>Dikarya</taxon>
        <taxon>Ascomycota</taxon>
        <taxon>Pezizomycotina</taxon>
        <taxon>Sordariomycetes</taxon>
        <taxon>Hypocreomycetidae</taxon>
        <taxon>Glomerellales</taxon>
        <taxon>Glomerellaceae</taxon>
        <taxon>Colletotrichum</taxon>
    </lineage>
</organism>
<reference evidence="4 5" key="1">
    <citation type="submission" date="2016-09" db="EMBL/GenBank/DDBJ databases">
        <authorList>
            <person name="Capua I."/>
            <person name="De Benedictis P."/>
            <person name="Joannis T."/>
            <person name="Lombin L.H."/>
            <person name="Cattoli G."/>
        </authorList>
    </citation>
    <scope>NUCLEOTIDE SEQUENCE [LARGE SCALE GENOMIC DNA]</scope>
    <source>
        <strain evidence="4 5">IMI 309357</strain>
    </source>
</reference>
<dbReference type="GeneID" id="34563443"/>
<feature type="compositionally biased region" description="Basic and acidic residues" evidence="2">
    <location>
        <begin position="287"/>
        <end position="296"/>
    </location>
</feature>
<name>A0A1G4AZ10_9PEZI</name>
<feature type="region of interest" description="Disordered" evidence="2">
    <location>
        <begin position="123"/>
        <end position="146"/>
    </location>
</feature>
<evidence type="ECO:0000256" key="1">
    <source>
        <dbReference type="PROSITE-ProRule" id="PRU00042"/>
    </source>
</evidence>
<dbReference type="EMBL" id="MJBS01000101">
    <property type="protein sequence ID" value="OHE94377.1"/>
    <property type="molecule type" value="Genomic_DNA"/>
</dbReference>
<dbReference type="InterPro" id="IPR013087">
    <property type="entry name" value="Znf_C2H2_type"/>
</dbReference>
<dbReference type="AlphaFoldDB" id="A0A1G4AZ10"/>
<dbReference type="STRING" id="1209926.A0A1G4AZ10"/>
<keyword evidence="1" id="KW-0863">Zinc-finger</keyword>
<dbReference type="Proteomes" id="UP000176998">
    <property type="component" value="Unassembled WGS sequence"/>
</dbReference>
<feature type="domain" description="C2H2-type" evidence="3">
    <location>
        <begin position="633"/>
        <end position="663"/>
    </location>
</feature>
<feature type="compositionally biased region" description="Polar residues" evidence="2">
    <location>
        <begin position="314"/>
        <end position="328"/>
    </location>
</feature>
<dbReference type="OrthoDB" id="5100145at2759"/>
<dbReference type="GO" id="GO:0008270">
    <property type="term" value="F:zinc ion binding"/>
    <property type="evidence" value="ECO:0007669"/>
    <property type="project" value="UniProtKB-KW"/>
</dbReference>
<sequence>MATMDYGAEAVNNKSEAKRLQDERLSRYLDDKNGPMPLSALAVQGSERRQRALAELLGIFAGFTYLEKMARGDVTQEAANEYHPTPQRAFNYRQNPYIVNQFTEESGILFLHDPEYPNLEEFEASGASESKDDSQPQQSSRQADSTDEIKLAWSGLRGVRKGLKRQHQRLQDIASKSSSANIRKLLDAYISPKRMGEMGILAYRDVLDFIVPDTLAEVVAFTSLSYVISNLLLQRGRIAETDVLSGIQRWGDCIVNVDDRKAFASFASEMWPLEHLRTMNEVAKSNGQDDDKDSNRSRSKHPAADNRGSLELPNVQSTPQAIGGSSTSKEIREAALLNSYGLETLPETRPSALIQHPYGSPSLDNDVLNIMNQTWEEYDFSQFSSLPQSPAFTAGGPGFHHDELSPRPGVDPKSMDYYWSGLSLELIPSQTFSPMPDPPLPAPSAPAVEERASVGSEVDKRHIINFQCFNRDSDTAIFKLRDTPMFLAVLVFSHDTGDFFYRLSGCGKTVHCTKRSSAYTIERSKAEKRLRKEVFDPMKKSESGNVAFLALLSVAKRFVVLGSLGTLKDVQDYLVAISREVIEPGQEYEKFVRWVYSSSTTPHSCMESPPDTKTNQDAFPSMAQDEQIHQQIYQCEVPNCTKTYKTGSGLWKHKQKQHEKDVVRIACPHAGCTYEDIRRDLVRLHYQRLHSLDLPAALKAGSRGQKRQRVS</sequence>
<proteinExistence type="predicted"/>
<evidence type="ECO:0000313" key="5">
    <source>
        <dbReference type="Proteomes" id="UP000176998"/>
    </source>
</evidence>
<keyword evidence="1" id="KW-0479">Metal-binding</keyword>
<dbReference type="PROSITE" id="PS00028">
    <property type="entry name" value="ZINC_FINGER_C2H2_1"/>
    <property type="match status" value="1"/>
</dbReference>
<keyword evidence="1" id="KW-0862">Zinc</keyword>
<evidence type="ECO:0000259" key="3">
    <source>
        <dbReference type="PROSITE" id="PS50157"/>
    </source>
</evidence>
<gene>
    <name evidence="4" type="ORF">CORC01_10305</name>
</gene>